<comment type="caution">
    <text evidence="1">The sequence shown here is derived from an EMBL/GenBank/DDBJ whole genome shotgun (WGS) entry which is preliminary data.</text>
</comment>
<gene>
    <name evidence="1" type="ORF">FD07_GL001227</name>
</gene>
<accession>A0A0R1GPZ6</accession>
<dbReference type="PATRIC" id="fig|1267003.4.peg.1305"/>
<proteinExistence type="predicted"/>
<dbReference type="EMBL" id="AZCZ01000030">
    <property type="protein sequence ID" value="KRK36000.1"/>
    <property type="molecule type" value="Genomic_DNA"/>
</dbReference>
<dbReference type="eggNOG" id="ENOG5030BSE">
    <property type="taxonomic scope" value="Bacteria"/>
</dbReference>
<sequence length="168" mass="19111">MPMCGKGFLFGLVGILLGGALLTVPAQADALPIQYQGTWYGYISSEKSHHVRHYDFSKITVKSKRISFDYLTTTNARFKNFKWTWGASSLAIYKAKKDKKNRQIYKIYLPIEEDDAVAKIRLGTVTGTGSSKQALILNEGYENLYLFRKPLRSHPWGIGYEDSLELYD</sequence>
<keyword evidence="2" id="KW-1185">Reference proteome</keyword>
<evidence type="ECO:0000313" key="2">
    <source>
        <dbReference type="Proteomes" id="UP000051176"/>
    </source>
</evidence>
<evidence type="ECO:0000313" key="1">
    <source>
        <dbReference type="EMBL" id="KRK36000.1"/>
    </source>
</evidence>
<protein>
    <submittedName>
        <fullName evidence="1">Uncharacterized protein</fullName>
    </submittedName>
</protein>
<reference evidence="1 2" key="1">
    <citation type="journal article" date="2015" name="Genome Announc.">
        <title>Expanding the biotechnology potential of lactobacilli through comparative genomics of 213 strains and associated genera.</title>
        <authorList>
            <person name="Sun Z."/>
            <person name="Harris H.M."/>
            <person name="McCann A."/>
            <person name="Guo C."/>
            <person name="Argimon S."/>
            <person name="Zhang W."/>
            <person name="Yang X."/>
            <person name="Jeffery I.B."/>
            <person name="Cooney J.C."/>
            <person name="Kagawa T.F."/>
            <person name="Liu W."/>
            <person name="Song Y."/>
            <person name="Salvetti E."/>
            <person name="Wrobel A."/>
            <person name="Rasinkangas P."/>
            <person name="Parkhill J."/>
            <person name="Rea M.C."/>
            <person name="O'Sullivan O."/>
            <person name="Ritari J."/>
            <person name="Douillard F.P."/>
            <person name="Paul Ross R."/>
            <person name="Yang R."/>
            <person name="Briner A.E."/>
            <person name="Felis G.E."/>
            <person name="de Vos W.M."/>
            <person name="Barrangou R."/>
            <person name="Klaenhammer T.R."/>
            <person name="Caufield P.W."/>
            <person name="Cui Y."/>
            <person name="Zhang H."/>
            <person name="O'Toole P.W."/>
        </authorList>
    </citation>
    <scope>NUCLEOTIDE SEQUENCE [LARGE SCALE GENOMIC DNA]</scope>
    <source>
        <strain evidence="1 2">ATCC 53295</strain>
    </source>
</reference>
<organism evidence="1 2">
    <name type="scientific">Levilactobacillus parabrevis ATCC 53295</name>
    <dbReference type="NCBI Taxonomy" id="1267003"/>
    <lineage>
        <taxon>Bacteria</taxon>
        <taxon>Bacillati</taxon>
        <taxon>Bacillota</taxon>
        <taxon>Bacilli</taxon>
        <taxon>Lactobacillales</taxon>
        <taxon>Lactobacillaceae</taxon>
        <taxon>Levilactobacillus</taxon>
    </lineage>
</organism>
<dbReference type="Proteomes" id="UP000051176">
    <property type="component" value="Unassembled WGS sequence"/>
</dbReference>
<dbReference type="AlphaFoldDB" id="A0A0R1GPZ6"/>
<dbReference type="STRING" id="357278.IV61_GL001351"/>
<name>A0A0R1GPZ6_9LACO</name>